<accession>A0ACB9BTE5</accession>
<evidence type="ECO:0000313" key="1">
    <source>
        <dbReference type="EMBL" id="KAI3725314.1"/>
    </source>
</evidence>
<dbReference type="EMBL" id="CM042039">
    <property type="protein sequence ID" value="KAI3725314.1"/>
    <property type="molecule type" value="Genomic_DNA"/>
</dbReference>
<dbReference type="Proteomes" id="UP001056120">
    <property type="component" value="Linkage Group LG22"/>
</dbReference>
<keyword evidence="2" id="KW-1185">Reference proteome</keyword>
<name>A0ACB9BTE5_9ASTR</name>
<gene>
    <name evidence="1" type="ORF">L1987_65098</name>
</gene>
<reference evidence="2" key="1">
    <citation type="journal article" date="2022" name="Mol. Ecol. Resour.">
        <title>The genomes of chicory, endive, great burdock and yacon provide insights into Asteraceae palaeo-polyploidization history and plant inulin production.</title>
        <authorList>
            <person name="Fan W."/>
            <person name="Wang S."/>
            <person name="Wang H."/>
            <person name="Wang A."/>
            <person name="Jiang F."/>
            <person name="Liu H."/>
            <person name="Zhao H."/>
            <person name="Xu D."/>
            <person name="Zhang Y."/>
        </authorList>
    </citation>
    <scope>NUCLEOTIDE SEQUENCE [LARGE SCALE GENOMIC DNA]</scope>
    <source>
        <strain evidence="2">cv. Yunnan</strain>
    </source>
</reference>
<evidence type="ECO:0000313" key="2">
    <source>
        <dbReference type="Proteomes" id="UP001056120"/>
    </source>
</evidence>
<proteinExistence type="predicted"/>
<reference evidence="1 2" key="2">
    <citation type="journal article" date="2022" name="Mol. Ecol. Resour.">
        <title>The genomes of chicory, endive, great burdock and yacon provide insights into Asteraceae paleo-polyploidization history and plant inulin production.</title>
        <authorList>
            <person name="Fan W."/>
            <person name="Wang S."/>
            <person name="Wang H."/>
            <person name="Wang A."/>
            <person name="Jiang F."/>
            <person name="Liu H."/>
            <person name="Zhao H."/>
            <person name="Xu D."/>
            <person name="Zhang Y."/>
        </authorList>
    </citation>
    <scope>NUCLEOTIDE SEQUENCE [LARGE SCALE GENOMIC DNA]</scope>
    <source>
        <strain evidence="2">cv. Yunnan</strain>
        <tissue evidence="1">Leaves</tissue>
    </source>
</reference>
<protein>
    <submittedName>
        <fullName evidence="1">Uncharacterized protein</fullName>
    </submittedName>
</protein>
<organism evidence="1 2">
    <name type="scientific">Smallanthus sonchifolius</name>
    <dbReference type="NCBI Taxonomy" id="185202"/>
    <lineage>
        <taxon>Eukaryota</taxon>
        <taxon>Viridiplantae</taxon>
        <taxon>Streptophyta</taxon>
        <taxon>Embryophyta</taxon>
        <taxon>Tracheophyta</taxon>
        <taxon>Spermatophyta</taxon>
        <taxon>Magnoliopsida</taxon>
        <taxon>eudicotyledons</taxon>
        <taxon>Gunneridae</taxon>
        <taxon>Pentapetalae</taxon>
        <taxon>asterids</taxon>
        <taxon>campanulids</taxon>
        <taxon>Asterales</taxon>
        <taxon>Asteraceae</taxon>
        <taxon>Asteroideae</taxon>
        <taxon>Heliantheae alliance</taxon>
        <taxon>Millerieae</taxon>
        <taxon>Smallanthus</taxon>
    </lineage>
</organism>
<comment type="caution">
    <text evidence="1">The sequence shown here is derived from an EMBL/GenBank/DDBJ whole genome shotgun (WGS) entry which is preliminary data.</text>
</comment>
<sequence>MNKTSIGVQKNLEDDEEPDASDGLGERQNAHTNPTSLTQGESEVIEEAIIMTSGDNKEQVEVVAVDVDADMLDNSIFEDSDIDGADKIKCLLDLDDLTDDKDTGEEVLEEGDIVEVDVESDKQKVVYEGCDGEINMDVFDDDVIPEDLSEGVAESEESDPIMKEKSPDTTECVTKDTKI</sequence>